<keyword evidence="4" id="KW-1185">Reference proteome</keyword>
<dbReference type="GO" id="GO:0016491">
    <property type="term" value="F:oxidoreductase activity"/>
    <property type="evidence" value="ECO:0007669"/>
    <property type="project" value="InterPro"/>
</dbReference>
<name>A0A3L6QWN3_PANMI</name>
<comment type="caution">
    <text evidence="3">The sequence shown here is derived from an EMBL/GenBank/DDBJ whole genome shotgun (WGS) entry which is preliminary data.</text>
</comment>
<evidence type="ECO:0000259" key="2">
    <source>
        <dbReference type="PROSITE" id="PS50846"/>
    </source>
</evidence>
<sequence>MYLQKTVIRADLVGSGCKMAILSTVTKLEGIKSMDIDAENCTLTVVGAVDPVAIVLELKKACLAAAIVSVEDDKPPAPAEPEKEDDPCCRCREACVQACEKGCVRGGCYCCYYTASRPAPHGYGWYWYPGMHSPVAFTLGQIKKAILPHCFQRSIIKSFSYVVHDLVIATALLYFALVIVPALPSPLHLAAWPLYWIAQGCVCTGVWVNRRVGHRARVRPPCLLGLLAP</sequence>
<feature type="transmembrane region" description="Helical" evidence="1">
    <location>
        <begin position="189"/>
        <end position="209"/>
    </location>
</feature>
<evidence type="ECO:0000313" key="4">
    <source>
        <dbReference type="Proteomes" id="UP000275267"/>
    </source>
</evidence>
<gene>
    <name evidence="3" type="ORF">C2845_PM08G08190</name>
</gene>
<dbReference type="InterPro" id="IPR006121">
    <property type="entry name" value="HMA_dom"/>
</dbReference>
<protein>
    <recommendedName>
        <fullName evidence="2">HMA domain-containing protein</fullName>
    </recommendedName>
</protein>
<dbReference type="Proteomes" id="UP000275267">
    <property type="component" value="Unassembled WGS sequence"/>
</dbReference>
<dbReference type="OrthoDB" id="691258at2759"/>
<dbReference type="PROSITE" id="PS50846">
    <property type="entry name" value="HMA_2"/>
    <property type="match status" value="1"/>
</dbReference>
<dbReference type="SUPFAM" id="SSF55008">
    <property type="entry name" value="HMA, heavy metal-associated domain"/>
    <property type="match status" value="1"/>
</dbReference>
<accession>A0A3L6QWN3</accession>
<keyword evidence="1" id="KW-0472">Membrane</keyword>
<dbReference type="PANTHER" id="PTHR32100">
    <property type="entry name" value="OMEGA-6 FATTY ACID DESATURASE, CHLOROPLASTIC"/>
    <property type="match status" value="1"/>
</dbReference>
<feature type="domain" description="HMA" evidence="2">
    <location>
        <begin position="3"/>
        <end position="70"/>
    </location>
</feature>
<evidence type="ECO:0000313" key="3">
    <source>
        <dbReference type="EMBL" id="RLM91649.1"/>
    </source>
</evidence>
<dbReference type="EMBL" id="PQIB02000010">
    <property type="protein sequence ID" value="RLM91649.1"/>
    <property type="molecule type" value="Genomic_DNA"/>
</dbReference>
<dbReference type="Gene3D" id="3.30.70.100">
    <property type="match status" value="1"/>
</dbReference>
<proteinExistence type="predicted"/>
<keyword evidence="1" id="KW-1133">Transmembrane helix</keyword>
<dbReference type="InterPro" id="IPR012171">
    <property type="entry name" value="Fatty_acid_desaturase"/>
</dbReference>
<evidence type="ECO:0000256" key="1">
    <source>
        <dbReference type="SAM" id="Phobius"/>
    </source>
</evidence>
<keyword evidence="1" id="KW-0812">Transmembrane</keyword>
<dbReference type="STRING" id="4540.A0A3L6QWN3"/>
<dbReference type="InterPro" id="IPR036163">
    <property type="entry name" value="HMA_dom_sf"/>
</dbReference>
<dbReference type="AlphaFoldDB" id="A0A3L6QWN3"/>
<dbReference type="GO" id="GO:0046872">
    <property type="term" value="F:metal ion binding"/>
    <property type="evidence" value="ECO:0007669"/>
    <property type="project" value="InterPro"/>
</dbReference>
<dbReference type="Pfam" id="PF00403">
    <property type="entry name" value="HMA"/>
    <property type="match status" value="1"/>
</dbReference>
<reference evidence="4" key="1">
    <citation type="journal article" date="2019" name="Nat. Commun.">
        <title>The genome of broomcorn millet.</title>
        <authorList>
            <person name="Zou C."/>
            <person name="Miki D."/>
            <person name="Li D."/>
            <person name="Tang Q."/>
            <person name="Xiao L."/>
            <person name="Rajput S."/>
            <person name="Deng P."/>
            <person name="Jia W."/>
            <person name="Huang R."/>
            <person name="Zhang M."/>
            <person name="Sun Y."/>
            <person name="Hu J."/>
            <person name="Fu X."/>
            <person name="Schnable P.S."/>
            <person name="Li F."/>
            <person name="Zhang H."/>
            <person name="Feng B."/>
            <person name="Zhu X."/>
            <person name="Liu R."/>
            <person name="Schnable J.C."/>
            <person name="Zhu J.-K."/>
            <person name="Zhang H."/>
        </authorList>
    </citation>
    <scope>NUCLEOTIDE SEQUENCE [LARGE SCALE GENOMIC DNA]</scope>
</reference>
<feature type="transmembrane region" description="Helical" evidence="1">
    <location>
        <begin position="161"/>
        <end position="183"/>
    </location>
</feature>
<organism evidence="3 4">
    <name type="scientific">Panicum miliaceum</name>
    <name type="common">Proso millet</name>
    <name type="synonym">Broomcorn millet</name>
    <dbReference type="NCBI Taxonomy" id="4540"/>
    <lineage>
        <taxon>Eukaryota</taxon>
        <taxon>Viridiplantae</taxon>
        <taxon>Streptophyta</taxon>
        <taxon>Embryophyta</taxon>
        <taxon>Tracheophyta</taxon>
        <taxon>Spermatophyta</taxon>
        <taxon>Magnoliopsida</taxon>
        <taxon>Liliopsida</taxon>
        <taxon>Poales</taxon>
        <taxon>Poaceae</taxon>
        <taxon>PACMAD clade</taxon>
        <taxon>Panicoideae</taxon>
        <taxon>Panicodae</taxon>
        <taxon>Paniceae</taxon>
        <taxon>Panicinae</taxon>
        <taxon>Panicum</taxon>
        <taxon>Panicum sect. Panicum</taxon>
    </lineage>
</organism>